<evidence type="ECO:0000256" key="6">
    <source>
        <dbReference type="ARBA" id="ARBA00022806"/>
    </source>
</evidence>
<dbReference type="CDD" id="cd18793">
    <property type="entry name" value="SF2_C_SNF"/>
    <property type="match status" value="1"/>
</dbReference>
<feature type="compositionally biased region" description="Acidic residues" evidence="11">
    <location>
        <begin position="90"/>
        <end position="99"/>
    </location>
</feature>
<dbReference type="InterPro" id="IPR050628">
    <property type="entry name" value="SNF2_RAD54_helicase_TF"/>
</dbReference>
<dbReference type="GO" id="GO:0008094">
    <property type="term" value="F:ATP-dependent activity, acting on DNA"/>
    <property type="evidence" value="ECO:0007669"/>
    <property type="project" value="TreeGrafter"/>
</dbReference>
<evidence type="ECO:0000256" key="7">
    <source>
        <dbReference type="ARBA" id="ARBA00022833"/>
    </source>
</evidence>
<evidence type="ECO:0000256" key="10">
    <source>
        <dbReference type="SAM" id="Coils"/>
    </source>
</evidence>
<dbReference type="GO" id="GO:0005524">
    <property type="term" value="F:ATP binding"/>
    <property type="evidence" value="ECO:0007669"/>
    <property type="project" value="UniProtKB-KW"/>
</dbReference>
<dbReference type="PROSITE" id="PS00518">
    <property type="entry name" value="ZF_RING_1"/>
    <property type="match status" value="1"/>
</dbReference>
<comment type="similarity">
    <text evidence="1">Belongs to the SNF2/RAD54 helicase family.</text>
</comment>
<dbReference type="Pfam" id="PF00176">
    <property type="entry name" value="SNF2-rel_dom"/>
    <property type="match status" value="2"/>
</dbReference>
<dbReference type="InterPro" id="IPR001841">
    <property type="entry name" value="Znf_RING"/>
</dbReference>
<keyword evidence="10" id="KW-0175">Coiled coil</keyword>
<feature type="domain" description="RING-type" evidence="12">
    <location>
        <begin position="1154"/>
        <end position="1192"/>
    </location>
</feature>
<dbReference type="SMART" id="SM00184">
    <property type="entry name" value="RING"/>
    <property type="match status" value="1"/>
</dbReference>
<dbReference type="InterPro" id="IPR014001">
    <property type="entry name" value="Helicase_ATP-bd"/>
</dbReference>
<dbReference type="InterPro" id="IPR017907">
    <property type="entry name" value="Znf_RING_CS"/>
</dbReference>
<dbReference type="InterPro" id="IPR038718">
    <property type="entry name" value="SNF2-like_sf"/>
</dbReference>
<keyword evidence="3" id="KW-0547">Nucleotide-binding</keyword>
<keyword evidence="15" id="KW-1185">Reference proteome</keyword>
<dbReference type="InterPro" id="IPR000330">
    <property type="entry name" value="SNF2_N"/>
</dbReference>
<dbReference type="GO" id="GO:0004386">
    <property type="term" value="F:helicase activity"/>
    <property type="evidence" value="ECO:0007669"/>
    <property type="project" value="UniProtKB-KW"/>
</dbReference>
<evidence type="ECO:0000259" key="12">
    <source>
        <dbReference type="PROSITE" id="PS50089"/>
    </source>
</evidence>
<evidence type="ECO:0000256" key="11">
    <source>
        <dbReference type="SAM" id="MobiDB-lite"/>
    </source>
</evidence>
<keyword evidence="4 9" id="KW-0863">Zinc-finger</keyword>
<dbReference type="PANTHER" id="PTHR45626:SF17">
    <property type="entry name" value="HELICASE-LIKE TRANSCRIPTION FACTOR"/>
    <property type="match status" value="1"/>
</dbReference>
<evidence type="ECO:0000256" key="4">
    <source>
        <dbReference type="ARBA" id="ARBA00022771"/>
    </source>
</evidence>
<evidence type="ECO:0000256" key="9">
    <source>
        <dbReference type="PROSITE-ProRule" id="PRU00175"/>
    </source>
</evidence>
<feature type="compositionally biased region" description="Polar residues" evidence="11">
    <location>
        <begin position="65"/>
        <end position="77"/>
    </location>
</feature>
<keyword evidence="7" id="KW-0862">Zinc</keyword>
<dbReference type="PANTHER" id="PTHR45626">
    <property type="entry name" value="TRANSCRIPTION TERMINATION FACTOR 2-RELATED"/>
    <property type="match status" value="1"/>
</dbReference>
<feature type="compositionally biased region" description="Low complexity" evidence="11">
    <location>
        <begin position="880"/>
        <end position="892"/>
    </location>
</feature>
<keyword evidence="5" id="KW-0378">Hydrolase</keyword>
<dbReference type="InterPro" id="IPR027417">
    <property type="entry name" value="P-loop_NTPase"/>
</dbReference>
<dbReference type="GO" id="GO:0006281">
    <property type="term" value="P:DNA repair"/>
    <property type="evidence" value="ECO:0007669"/>
    <property type="project" value="TreeGrafter"/>
</dbReference>
<keyword evidence="2" id="KW-0479">Metal-binding</keyword>
<feature type="region of interest" description="Disordered" evidence="11">
    <location>
        <begin position="367"/>
        <end position="404"/>
    </location>
</feature>
<protein>
    <submittedName>
        <fullName evidence="14">Uncharacterized protein</fullName>
    </submittedName>
</protein>
<dbReference type="GO" id="GO:0008270">
    <property type="term" value="F:zinc ion binding"/>
    <property type="evidence" value="ECO:0007669"/>
    <property type="project" value="UniProtKB-KW"/>
</dbReference>
<feature type="region of interest" description="Disordered" evidence="11">
    <location>
        <begin position="804"/>
        <end position="900"/>
    </location>
</feature>
<feature type="domain" description="Helicase C-terminal" evidence="13">
    <location>
        <begin position="1347"/>
        <end position="1515"/>
    </location>
</feature>
<keyword evidence="8" id="KW-0067">ATP-binding</keyword>
<dbReference type="GO" id="GO:0005634">
    <property type="term" value="C:nucleus"/>
    <property type="evidence" value="ECO:0007669"/>
    <property type="project" value="TreeGrafter"/>
</dbReference>
<evidence type="ECO:0000313" key="14">
    <source>
        <dbReference type="EMBL" id="SPO40767.1"/>
    </source>
</evidence>
<dbReference type="Gene3D" id="3.40.50.300">
    <property type="entry name" value="P-loop containing nucleotide triphosphate hydrolases"/>
    <property type="match status" value="1"/>
</dbReference>
<dbReference type="SUPFAM" id="SSF57850">
    <property type="entry name" value="RING/U-box"/>
    <property type="match status" value="1"/>
</dbReference>
<feature type="compositionally biased region" description="Polar residues" evidence="11">
    <location>
        <begin position="1"/>
        <end position="22"/>
    </location>
</feature>
<keyword evidence="6" id="KW-0347">Helicase</keyword>
<dbReference type="InterPro" id="IPR013083">
    <property type="entry name" value="Znf_RING/FYVE/PHD"/>
</dbReference>
<dbReference type="SMART" id="SM00487">
    <property type="entry name" value="DEXDc"/>
    <property type="match status" value="1"/>
</dbReference>
<feature type="compositionally biased region" description="Basic and acidic residues" evidence="11">
    <location>
        <begin position="173"/>
        <end position="183"/>
    </location>
</feature>
<dbReference type="Pfam" id="PF00271">
    <property type="entry name" value="Helicase_C"/>
    <property type="match status" value="1"/>
</dbReference>
<accession>A0A5C3FAP2</accession>
<feature type="compositionally biased region" description="Low complexity" evidence="11">
    <location>
        <begin position="804"/>
        <end position="820"/>
    </location>
</feature>
<reference evidence="14 15" key="1">
    <citation type="submission" date="2018-03" db="EMBL/GenBank/DDBJ databases">
        <authorList>
            <person name="Guldener U."/>
        </authorList>
    </citation>
    <scope>NUCLEOTIDE SEQUENCE [LARGE SCALE GENOMIC DNA]</scope>
    <source>
        <strain evidence="14 15">DAOM196992</strain>
    </source>
</reference>
<proteinExistence type="inferred from homology"/>
<evidence type="ECO:0000256" key="1">
    <source>
        <dbReference type="ARBA" id="ARBA00007025"/>
    </source>
</evidence>
<feature type="compositionally biased region" description="Polar residues" evidence="11">
    <location>
        <begin position="1571"/>
        <end position="1596"/>
    </location>
</feature>
<dbReference type="InterPro" id="IPR001650">
    <property type="entry name" value="Helicase_C-like"/>
</dbReference>
<feature type="region of interest" description="Disordered" evidence="11">
    <location>
        <begin position="1215"/>
        <end position="1245"/>
    </location>
</feature>
<evidence type="ECO:0000256" key="8">
    <source>
        <dbReference type="ARBA" id="ARBA00022840"/>
    </source>
</evidence>
<dbReference type="Gene3D" id="3.30.40.10">
    <property type="entry name" value="Zinc/RING finger domain, C3HC4 (zinc finger)"/>
    <property type="match status" value="1"/>
</dbReference>
<evidence type="ECO:0000256" key="2">
    <source>
        <dbReference type="ARBA" id="ARBA00022723"/>
    </source>
</evidence>
<dbReference type="EMBL" id="OOIP01000022">
    <property type="protein sequence ID" value="SPO40767.1"/>
    <property type="molecule type" value="Genomic_DNA"/>
</dbReference>
<feature type="compositionally biased region" description="Basic residues" evidence="11">
    <location>
        <begin position="822"/>
        <end position="836"/>
    </location>
</feature>
<feature type="region of interest" description="Disordered" evidence="11">
    <location>
        <begin position="1326"/>
        <end position="1350"/>
    </location>
</feature>
<dbReference type="OrthoDB" id="448448at2759"/>
<organism evidence="14 15">
    <name type="scientific">Pseudozyma flocculosa</name>
    <dbReference type="NCBI Taxonomy" id="84751"/>
    <lineage>
        <taxon>Eukaryota</taxon>
        <taxon>Fungi</taxon>
        <taxon>Dikarya</taxon>
        <taxon>Basidiomycota</taxon>
        <taxon>Ustilaginomycotina</taxon>
        <taxon>Ustilaginomycetes</taxon>
        <taxon>Ustilaginales</taxon>
        <taxon>Ustilaginaceae</taxon>
        <taxon>Pseudozyma</taxon>
    </lineage>
</organism>
<dbReference type="PROSITE" id="PS51194">
    <property type="entry name" value="HELICASE_CTER"/>
    <property type="match status" value="1"/>
</dbReference>
<feature type="region of interest" description="Disordered" evidence="11">
    <location>
        <begin position="436"/>
        <end position="464"/>
    </location>
</feature>
<feature type="region of interest" description="Disordered" evidence="11">
    <location>
        <begin position="1540"/>
        <end position="1637"/>
    </location>
</feature>
<evidence type="ECO:0000256" key="3">
    <source>
        <dbReference type="ARBA" id="ARBA00022741"/>
    </source>
</evidence>
<dbReference type="SUPFAM" id="SSF52540">
    <property type="entry name" value="P-loop containing nucleoside triphosphate hydrolases"/>
    <property type="match status" value="2"/>
</dbReference>
<evidence type="ECO:0000313" key="15">
    <source>
        <dbReference type="Proteomes" id="UP000323386"/>
    </source>
</evidence>
<feature type="region of interest" description="Disordered" evidence="11">
    <location>
        <begin position="635"/>
        <end position="658"/>
    </location>
</feature>
<gene>
    <name evidence="14" type="ORF">PSFLO_06249</name>
</gene>
<evidence type="ECO:0000259" key="13">
    <source>
        <dbReference type="PROSITE" id="PS51194"/>
    </source>
</evidence>
<dbReference type="Gene3D" id="3.40.50.10810">
    <property type="entry name" value="Tandem AAA-ATPase domain"/>
    <property type="match status" value="3"/>
</dbReference>
<evidence type="ECO:0000256" key="5">
    <source>
        <dbReference type="ARBA" id="ARBA00022801"/>
    </source>
</evidence>
<feature type="compositionally biased region" description="Low complexity" evidence="11">
    <location>
        <begin position="146"/>
        <end position="156"/>
    </location>
</feature>
<dbReference type="Proteomes" id="UP000323386">
    <property type="component" value="Unassembled WGS sequence"/>
</dbReference>
<dbReference type="Pfam" id="PF13923">
    <property type="entry name" value="zf-C3HC4_2"/>
    <property type="match status" value="1"/>
</dbReference>
<feature type="compositionally biased region" description="Basic and acidic residues" evidence="11">
    <location>
        <begin position="100"/>
        <end position="110"/>
    </location>
</feature>
<dbReference type="PROSITE" id="PS50089">
    <property type="entry name" value="ZF_RING_2"/>
    <property type="match status" value="1"/>
</dbReference>
<feature type="coiled-coil region" evidence="10">
    <location>
        <begin position="738"/>
        <end position="796"/>
    </location>
</feature>
<feature type="compositionally biased region" description="Low complexity" evidence="11">
    <location>
        <begin position="1616"/>
        <end position="1637"/>
    </location>
</feature>
<dbReference type="GO" id="GO:0016787">
    <property type="term" value="F:hydrolase activity"/>
    <property type="evidence" value="ECO:0007669"/>
    <property type="project" value="UniProtKB-KW"/>
</dbReference>
<sequence length="1637" mass="177903">MTDSPSRWPQPGGSTPRRTPNSRPAARFGAGQPAASKTPKSGPDPGRVIVISDDSDDDEFPQAPNRLSGQSTMPTPSRSRKATTRAYNRDDDDDSEVEFLADRSKIRETVLIDDSPPPGDAKPLPAPPPRSRSAKRESSPPFQEVKPSAAGPSSSSKPRESPLHNTPVRSLLAKREGSDRDHSATAPAPKRVKPETQAPAIDIAARAPAAAKPAEPKYTRCLTIEALCDVAPTCPAVTAGQQLFFERRRGVATVTIYASGLQVAGKLAQPTAMELARHLASPTFHFEIYALEPVHTGSGGIDPATLSLSGTMAATPQIRVGIDIKCQTGTERAWFLALKHGFPDTRNLAFEGLPTSAADRASQLRNVATATPAAPPQPIDWLERSTAPSHLPKTEAEPSLGSGGMYSGTTTIPGSFAAGMDGAPDFWDDWMGERLNAMHTDPDDDDDDDGHGGHDGAVTGEQDEVMRGLAGSNYQGRNALSALYDESHSLDVAMLPPFPDHESLLAGRLKTPLKHHQSQGLAWMVEKEHPQPPRRHADGLVMLWRARRIKNGSSRYSHAVRPGEWQRNPPALPRGGILSDDMGLGKTLMIIALSLYDPTGQKVVAAEVKKKDKQERAWLKKREAALKKKGKAKAKAEAAEAEVSGSETETEAEAGDGVPEAIIDPLDPMYSKTTLVVCPLSVIYNWSSQIQEHTRNVKVAIYHGDGIKKMIHSRWDSYDFIITTYDTIKSEFKPIDTIRKARALAETRQDQIAELERKLTLVNAPGAAYIDKEQCRRDLERIRAQQRDELAAWAAKREAPSSSKLKAAFARAEAKSSARGGAKGKSKGKGKGKGKARAQQLDDDDESDFAWSPSATDDDEDDDDGFARPKKAPRKSDLASTSRASTSTSTPSKGSIKSKQTLADGDDVEYDFDELFAYELPKVLKTKYRRLVLDEAHVGRNSKTLLYRAILEITAERVWAVTGTPLINTTKDLQSLCAFLRVEHLEDPKLWNKYIDRAIRSDSSQAGSRLLRSIILCTTLRRTKHMMDIHGKPIVELPAIQMYKHAIELDPETRVFYDRVAEIMRGRVLGLWRAGELAAQYSNVLLFLCRLRQICCSRDLVPDNLLEEMQELLAPPEEGEGGEQAAPAIELDAKTVKSLQEKLRALITTGSEECPICLEAFNDPRITPCSHVFCLACITAVITTQGKCPLDRALLPAGTPLVAMPTEEQVLALTEDEGDEDVKPGRSKEPSPLISEVGTDGTPAAADGEAVQSAKIDQLVEILRTTDRTTMVKGQPMIKSLVFSNFVSFLDKVAERLTREGIPFCRFVGSMNKVQRAQVLDRFSKPVYPGQQDHSPPAGDPGAGRGPGRAFAAAVAKPRTLLEMLDQQFVRPKKEEAVEQDELPDETCKASSSSRQLAALDVNGGKRGCGRRHANTDNCDGRVPVVMLISIQAGAVGLNLTAASQVFLLDPWWQGQIEAQAIDRVHRIGQRRDVKVFQFVCTNTVEERVMEIQGEKEDLIRNSFAGIKNRGESIDNPAKKKESTIRDILRIFGITGRNGEVLEDRAGGGDSGTETEIEPEVGPSRVLAVSRTGNSATLASRTGSSTAANANPTAGPSGTRVKGEAVDLLSGDRAGPRQSQSGSSSNASNRPANVKSE</sequence>
<feature type="region of interest" description="Disordered" evidence="11">
    <location>
        <begin position="1"/>
        <end position="197"/>
    </location>
</feature>
<dbReference type="InterPro" id="IPR049730">
    <property type="entry name" value="SNF2/RAD54-like_C"/>
</dbReference>
<dbReference type="SMART" id="SM00490">
    <property type="entry name" value="HELICc"/>
    <property type="match status" value="1"/>
</dbReference>
<name>A0A5C3FAP2_9BASI</name>
<feature type="compositionally biased region" description="Pro residues" evidence="11">
    <location>
        <begin position="115"/>
        <end position="130"/>
    </location>
</feature>